<protein>
    <submittedName>
        <fullName evidence="1">Uncharacterized protein DUF2750</fullName>
    </submittedName>
</protein>
<evidence type="ECO:0000313" key="2">
    <source>
        <dbReference type="Proteomes" id="UP000294547"/>
    </source>
</evidence>
<dbReference type="OrthoDB" id="2936081at2"/>
<proteinExistence type="predicted"/>
<gene>
    <name evidence="1" type="ORF">EDD54_0519</name>
</gene>
<dbReference type="InterPro" id="IPR021284">
    <property type="entry name" value="DUF2750"/>
</dbReference>
<keyword evidence="2" id="KW-1185">Reference proteome</keyword>
<reference evidence="1 2" key="1">
    <citation type="submission" date="2019-03" db="EMBL/GenBank/DDBJ databases">
        <title>Genomic Encyclopedia of Type Strains, Phase IV (KMG-IV): sequencing the most valuable type-strain genomes for metagenomic binning, comparative biology and taxonomic classification.</title>
        <authorList>
            <person name="Goeker M."/>
        </authorList>
    </citation>
    <scope>NUCLEOTIDE SEQUENCE [LARGE SCALE GENOMIC DNA]</scope>
    <source>
        <strain evidence="1 2">DSM 102969</strain>
    </source>
</reference>
<dbReference type="EMBL" id="SNXY01000006">
    <property type="protein sequence ID" value="TDP86640.1"/>
    <property type="molecule type" value="Genomic_DNA"/>
</dbReference>
<organism evidence="1 2">
    <name type="scientific">Oharaeibacter diazotrophicus</name>
    <dbReference type="NCBI Taxonomy" id="1920512"/>
    <lineage>
        <taxon>Bacteria</taxon>
        <taxon>Pseudomonadati</taxon>
        <taxon>Pseudomonadota</taxon>
        <taxon>Alphaproteobacteria</taxon>
        <taxon>Hyphomicrobiales</taxon>
        <taxon>Pleomorphomonadaceae</taxon>
        <taxon>Oharaeibacter</taxon>
    </lineage>
</organism>
<dbReference type="AlphaFoldDB" id="A0A4R6RJJ5"/>
<evidence type="ECO:0000313" key="1">
    <source>
        <dbReference type="EMBL" id="TDP86640.1"/>
    </source>
</evidence>
<accession>A0A4R6RJJ5</accession>
<dbReference type="RefSeq" id="WP_126536853.1">
    <property type="nucleotide sequence ID" value="NZ_BSPM01000008.1"/>
</dbReference>
<comment type="caution">
    <text evidence="1">The sequence shown here is derived from an EMBL/GenBank/DDBJ whole genome shotgun (WGS) entry which is preliminary data.</text>
</comment>
<dbReference type="Proteomes" id="UP000294547">
    <property type="component" value="Unassembled WGS sequence"/>
</dbReference>
<dbReference type="Pfam" id="PF11042">
    <property type="entry name" value="DUF2750"/>
    <property type="match status" value="1"/>
</dbReference>
<sequence length="127" mass="14217">MIVDQRQMQAVLALPGDRRFLHFVKVVADRQEAWGLYQDGWALAATDDGVPVFPLWPAREYAEACAVGAWVDYSPRGIKLDDITTQLLPRLNEDGVLPGIFMTTKDKALTPTIGELLESIEAELKKY</sequence>
<name>A0A4R6RJJ5_9HYPH</name>